<gene>
    <name evidence="1" type="ORF">T265_04007</name>
</gene>
<dbReference type="RefSeq" id="XP_009166889.1">
    <property type="nucleotide sequence ID" value="XM_009168625.1"/>
</dbReference>
<dbReference type="Proteomes" id="UP000054324">
    <property type="component" value="Unassembled WGS sequence"/>
</dbReference>
<accession>A0A074ZQF8</accession>
<reference evidence="1 2" key="1">
    <citation type="submission" date="2013-11" db="EMBL/GenBank/DDBJ databases">
        <title>Opisthorchis viverrini - life in the bile duct.</title>
        <authorList>
            <person name="Young N.D."/>
            <person name="Nagarajan N."/>
            <person name="Lin S.J."/>
            <person name="Korhonen P.K."/>
            <person name="Jex A.R."/>
            <person name="Hall R.S."/>
            <person name="Safavi-Hemami H."/>
            <person name="Kaewkong W."/>
            <person name="Bertrand D."/>
            <person name="Gao S."/>
            <person name="Seet Q."/>
            <person name="Wongkham S."/>
            <person name="Teh B.T."/>
            <person name="Wongkham C."/>
            <person name="Intapan P.M."/>
            <person name="Maleewong W."/>
            <person name="Yang X."/>
            <person name="Hu M."/>
            <person name="Wang Z."/>
            <person name="Hofmann A."/>
            <person name="Sternberg P.W."/>
            <person name="Tan P."/>
            <person name="Wang J."/>
            <person name="Gasser R.B."/>
        </authorList>
    </citation>
    <scope>NUCLEOTIDE SEQUENCE [LARGE SCALE GENOMIC DNA]</scope>
</reference>
<keyword evidence="2" id="KW-1185">Reference proteome</keyword>
<dbReference type="KEGG" id="ovi:T265_04007"/>
<name>A0A074ZQF8_OPIVI</name>
<dbReference type="EMBL" id="KL596680">
    <property type="protein sequence ID" value="KER29346.1"/>
    <property type="molecule type" value="Genomic_DNA"/>
</dbReference>
<dbReference type="GeneID" id="20318193"/>
<feature type="non-terminal residue" evidence="1">
    <location>
        <position position="59"/>
    </location>
</feature>
<proteinExistence type="predicted"/>
<evidence type="ECO:0000313" key="1">
    <source>
        <dbReference type="EMBL" id="KER29346.1"/>
    </source>
</evidence>
<sequence length="59" mass="7147">GHRRRTNTFKETTWCYNRWNARRAQKRRDDCRRIFTGLTELHARGETSDQGGHHHINQI</sequence>
<dbReference type="CTD" id="20318193"/>
<evidence type="ECO:0000313" key="2">
    <source>
        <dbReference type="Proteomes" id="UP000054324"/>
    </source>
</evidence>
<protein>
    <submittedName>
        <fullName evidence="1">Uncharacterized protein</fullName>
    </submittedName>
</protein>
<organism evidence="1 2">
    <name type="scientific">Opisthorchis viverrini</name>
    <name type="common">Southeast Asian liver fluke</name>
    <dbReference type="NCBI Taxonomy" id="6198"/>
    <lineage>
        <taxon>Eukaryota</taxon>
        <taxon>Metazoa</taxon>
        <taxon>Spiralia</taxon>
        <taxon>Lophotrochozoa</taxon>
        <taxon>Platyhelminthes</taxon>
        <taxon>Trematoda</taxon>
        <taxon>Digenea</taxon>
        <taxon>Opisthorchiida</taxon>
        <taxon>Opisthorchiata</taxon>
        <taxon>Opisthorchiidae</taxon>
        <taxon>Opisthorchis</taxon>
    </lineage>
</organism>
<feature type="non-terminal residue" evidence="1">
    <location>
        <position position="1"/>
    </location>
</feature>
<dbReference type="AlphaFoldDB" id="A0A074ZQF8"/>